<protein>
    <submittedName>
        <fullName evidence="1">Uncharacterized protein</fullName>
    </submittedName>
</protein>
<proteinExistence type="predicted"/>
<name>A0A8J3DQQ5_9HYPH</name>
<organism evidence="1 2">
    <name type="scientific">Limoniibacter endophyticus</name>
    <dbReference type="NCBI Taxonomy" id="1565040"/>
    <lineage>
        <taxon>Bacteria</taxon>
        <taxon>Pseudomonadati</taxon>
        <taxon>Pseudomonadota</taxon>
        <taxon>Alphaproteobacteria</taxon>
        <taxon>Hyphomicrobiales</taxon>
        <taxon>Bartonellaceae</taxon>
        <taxon>Limoniibacter</taxon>
    </lineage>
</organism>
<dbReference type="AlphaFoldDB" id="A0A8J3DQQ5"/>
<dbReference type="EMBL" id="BMZO01000013">
    <property type="protein sequence ID" value="GHC81083.1"/>
    <property type="molecule type" value="Genomic_DNA"/>
</dbReference>
<reference evidence="1" key="2">
    <citation type="submission" date="2020-09" db="EMBL/GenBank/DDBJ databases">
        <authorList>
            <person name="Sun Q."/>
            <person name="Kim S."/>
        </authorList>
    </citation>
    <scope>NUCLEOTIDE SEQUENCE</scope>
    <source>
        <strain evidence="1">KCTC 42097</strain>
    </source>
</reference>
<accession>A0A8J3DQQ5</accession>
<dbReference type="Proteomes" id="UP000641137">
    <property type="component" value="Unassembled WGS sequence"/>
</dbReference>
<sequence>MGNDDRAERDQGRYFGFDEATQGLRAILSGRAMENPVAVFNTLIDALARTELHPIMVDADAD</sequence>
<gene>
    <name evidence="1" type="ORF">GCM10010136_34460</name>
</gene>
<evidence type="ECO:0000313" key="2">
    <source>
        <dbReference type="Proteomes" id="UP000641137"/>
    </source>
</evidence>
<evidence type="ECO:0000313" key="1">
    <source>
        <dbReference type="EMBL" id="GHC81083.1"/>
    </source>
</evidence>
<keyword evidence="2" id="KW-1185">Reference proteome</keyword>
<comment type="caution">
    <text evidence="1">The sequence shown here is derived from an EMBL/GenBank/DDBJ whole genome shotgun (WGS) entry which is preliminary data.</text>
</comment>
<reference evidence="1" key="1">
    <citation type="journal article" date="2014" name="Int. J. Syst. Evol. Microbiol.">
        <title>Complete genome sequence of Corynebacterium casei LMG S-19264T (=DSM 44701T), isolated from a smear-ripened cheese.</title>
        <authorList>
            <consortium name="US DOE Joint Genome Institute (JGI-PGF)"/>
            <person name="Walter F."/>
            <person name="Albersmeier A."/>
            <person name="Kalinowski J."/>
            <person name="Ruckert C."/>
        </authorList>
    </citation>
    <scope>NUCLEOTIDE SEQUENCE</scope>
    <source>
        <strain evidence="1">KCTC 42097</strain>
    </source>
</reference>